<sequence length="102" mass="11625">MPQTIRFHLDENVNKAIADGLRRRKIDVTTTNDAGLISSSDEEQLRFAYSQGRVMFTQDIDFLKLHNSGFEHCGVVYCVKGRRSIGEILQGLILIWEVLEAE</sequence>
<dbReference type="EMBL" id="CP017708">
    <property type="protein sequence ID" value="AOY82474.1"/>
    <property type="molecule type" value="Genomic_DNA"/>
</dbReference>
<accession>A0A1D9G4M3</accession>
<gene>
    <name evidence="2" type="ORF">BJP36_23740</name>
</gene>
<dbReference type="InterPro" id="IPR041049">
    <property type="entry name" value="DUF5615"/>
</dbReference>
<dbReference type="Proteomes" id="UP000176944">
    <property type="component" value="Chromosome"/>
</dbReference>
<protein>
    <submittedName>
        <fullName evidence="2">DUF5615 family PIN-like protein</fullName>
    </submittedName>
</protein>
<dbReference type="AlphaFoldDB" id="A0A1D9G4M3"/>
<evidence type="ECO:0000313" key="2">
    <source>
        <dbReference type="EMBL" id="AOY82474.1"/>
    </source>
</evidence>
<feature type="domain" description="DUF5615" evidence="1">
    <location>
        <begin position="6"/>
        <end position="96"/>
    </location>
</feature>
<name>A0A1D9G4M3_MOOP1</name>
<dbReference type="Pfam" id="PF18480">
    <property type="entry name" value="DUF5615"/>
    <property type="match status" value="1"/>
</dbReference>
<evidence type="ECO:0000313" key="3">
    <source>
        <dbReference type="Proteomes" id="UP000176944"/>
    </source>
</evidence>
<evidence type="ECO:0000259" key="1">
    <source>
        <dbReference type="Pfam" id="PF18480"/>
    </source>
</evidence>
<reference evidence="3" key="1">
    <citation type="submission" date="2016-10" db="EMBL/GenBank/DDBJ databases">
        <title>Comparative genomics uncovers the prolific and rare metabolic potential of the cyanobacterial genus Moorea.</title>
        <authorList>
            <person name="Leao T."/>
            <person name="Castelao G."/>
            <person name="Korobeynikov A."/>
            <person name="Monroe E.A."/>
            <person name="Podell S."/>
            <person name="Glukhov E."/>
            <person name="Allen E."/>
            <person name="Gerwick W.H."/>
            <person name="Gerwick L."/>
        </authorList>
    </citation>
    <scope>NUCLEOTIDE SEQUENCE [LARGE SCALE GENOMIC DNA]</scope>
    <source>
        <strain evidence="3">JHB</strain>
    </source>
</reference>
<proteinExistence type="predicted"/>
<organism evidence="2 3">
    <name type="scientific">Moorena producens (strain JHB)</name>
    <dbReference type="NCBI Taxonomy" id="1454205"/>
    <lineage>
        <taxon>Bacteria</taxon>
        <taxon>Bacillati</taxon>
        <taxon>Cyanobacteriota</taxon>
        <taxon>Cyanophyceae</taxon>
        <taxon>Coleofasciculales</taxon>
        <taxon>Coleofasciculaceae</taxon>
        <taxon>Moorena</taxon>
    </lineage>
</organism>